<dbReference type="RefSeq" id="WP_182955622.1">
    <property type="nucleotide sequence ID" value="NZ_JABEQM010000003.1"/>
</dbReference>
<evidence type="ECO:0000256" key="2">
    <source>
        <dbReference type="ARBA" id="ARBA00023015"/>
    </source>
</evidence>
<feature type="domain" description="HTH lysR-type" evidence="5">
    <location>
        <begin position="1"/>
        <end position="59"/>
    </location>
</feature>
<dbReference type="PANTHER" id="PTHR30537">
    <property type="entry name" value="HTH-TYPE TRANSCRIPTIONAL REGULATOR"/>
    <property type="match status" value="1"/>
</dbReference>
<dbReference type="InterPro" id="IPR036390">
    <property type="entry name" value="WH_DNA-bd_sf"/>
</dbReference>
<dbReference type="Proteomes" id="UP000578030">
    <property type="component" value="Unassembled WGS sequence"/>
</dbReference>
<dbReference type="PROSITE" id="PS50931">
    <property type="entry name" value="HTH_LYSR"/>
    <property type="match status" value="1"/>
</dbReference>
<dbReference type="EMBL" id="JABEQM010000003">
    <property type="protein sequence ID" value="MBB2201033.1"/>
    <property type="molecule type" value="Genomic_DNA"/>
</dbReference>
<dbReference type="GO" id="GO:0003700">
    <property type="term" value="F:DNA-binding transcription factor activity"/>
    <property type="evidence" value="ECO:0007669"/>
    <property type="project" value="InterPro"/>
</dbReference>
<keyword evidence="2" id="KW-0805">Transcription regulation</keyword>
<evidence type="ECO:0000256" key="4">
    <source>
        <dbReference type="ARBA" id="ARBA00023163"/>
    </source>
</evidence>
<keyword evidence="7" id="KW-1185">Reference proteome</keyword>
<dbReference type="CDD" id="cd08472">
    <property type="entry name" value="PBP2_CrgA_like_3"/>
    <property type="match status" value="1"/>
</dbReference>
<dbReference type="AlphaFoldDB" id="A0A7W4K675"/>
<evidence type="ECO:0000313" key="6">
    <source>
        <dbReference type="EMBL" id="MBB2201033.1"/>
    </source>
</evidence>
<dbReference type="InterPro" id="IPR000847">
    <property type="entry name" value="LysR_HTH_N"/>
</dbReference>
<dbReference type="Pfam" id="PF03466">
    <property type="entry name" value="LysR_substrate"/>
    <property type="match status" value="1"/>
</dbReference>
<keyword evidence="4" id="KW-0804">Transcription</keyword>
<protein>
    <submittedName>
        <fullName evidence="6">LysR family transcriptional regulator</fullName>
    </submittedName>
</protein>
<keyword evidence="3" id="KW-0238">DNA-binding</keyword>
<accession>A0A7W4K675</accession>
<proteinExistence type="inferred from homology"/>
<organism evidence="6 7">
    <name type="scientific">Gluconacetobacter tumulisoli</name>
    <dbReference type="NCBI Taxonomy" id="1286189"/>
    <lineage>
        <taxon>Bacteria</taxon>
        <taxon>Pseudomonadati</taxon>
        <taxon>Pseudomonadota</taxon>
        <taxon>Alphaproteobacteria</taxon>
        <taxon>Acetobacterales</taxon>
        <taxon>Acetobacteraceae</taxon>
        <taxon>Gluconacetobacter</taxon>
    </lineage>
</organism>
<comment type="caution">
    <text evidence="6">The sequence shown here is derived from an EMBL/GenBank/DDBJ whole genome shotgun (WGS) entry which is preliminary data.</text>
</comment>
<dbReference type="FunFam" id="1.10.10.10:FF:000001">
    <property type="entry name" value="LysR family transcriptional regulator"/>
    <property type="match status" value="1"/>
</dbReference>
<evidence type="ECO:0000259" key="5">
    <source>
        <dbReference type="PROSITE" id="PS50931"/>
    </source>
</evidence>
<dbReference type="Pfam" id="PF00126">
    <property type="entry name" value="HTH_1"/>
    <property type="match status" value="1"/>
</dbReference>
<name>A0A7W4K675_9PROT</name>
<dbReference type="PANTHER" id="PTHR30537:SF72">
    <property type="entry name" value="LYSR FAMILY TRANSCRIPTIONAL REGULATOR"/>
    <property type="match status" value="1"/>
</dbReference>
<dbReference type="SUPFAM" id="SSF46785">
    <property type="entry name" value="Winged helix' DNA-binding domain"/>
    <property type="match status" value="1"/>
</dbReference>
<dbReference type="InterPro" id="IPR058163">
    <property type="entry name" value="LysR-type_TF_proteobact-type"/>
</dbReference>
<dbReference type="GO" id="GO:0043565">
    <property type="term" value="F:sequence-specific DNA binding"/>
    <property type="evidence" value="ECO:0007669"/>
    <property type="project" value="TreeGrafter"/>
</dbReference>
<evidence type="ECO:0000313" key="7">
    <source>
        <dbReference type="Proteomes" id="UP000578030"/>
    </source>
</evidence>
<comment type="similarity">
    <text evidence="1">Belongs to the LysR transcriptional regulatory family.</text>
</comment>
<dbReference type="Gene3D" id="3.40.190.290">
    <property type="match status" value="1"/>
</dbReference>
<sequence>MDRIDLFRIFARVVECGHFTQAAQTLHLPRSTVSTSVRTLETLLGTRLIHRTTRRMALTEDGRAFHDRCLRLLQEYDEAETLFRRDGAPPSGRLRINVPARLGRLVIAPALPKFLDQYPGIDLDMGSTDRAVDLVREGIDCAVRVGALDDSGLVARRIGELTLVNCASPDYLARYGVPCATDDLIRHMAVGYTVSSTGRTEKWEVAGNDGAQVVLPSRVTVNCAEAYIACCLSGLGLIQVPLYDVRAHLETGALVEVLPDARAAPMPVSLVFPHRGLRTRRLAVFTDWMTDLLAARVIDMPDGASSRPAVVDGG</sequence>
<dbReference type="SUPFAM" id="SSF53850">
    <property type="entry name" value="Periplasmic binding protein-like II"/>
    <property type="match status" value="1"/>
</dbReference>
<dbReference type="FunFam" id="3.40.190.290:FF:000001">
    <property type="entry name" value="Transcriptional regulator, LysR family"/>
    <property type="match status" value="1"/>
</dbReference>
<gene>
    <name evidence="6" type="ORF">HLH28_05470</name>
</gene>
<dbReference type="Gene3D" id="1.10.10.10">
    <property type="entry name" value="Winged helix-like DNA-binding domain superfamily/Winged helix DNA-binding domain"/>
    <property type="match status" value="1"/>
</dbReference>
<dbReference type="InterPro" id="IPR036388">
    <property type="entry name" value="WH-like_DNA-bd_sf"/>
</dbReference>
<reference evidence="6 7" key="1">
    <citation type="submission" date="2020-04" db="EMBL/GenBank/DDBJ databases">
        <title>Description of novel Gluconacetobacter.</title>
        <authorList>
            <person name="Sombolestani A."/>
        </authorList>
    </citation>
    <scope>NUCLEOTIDE SEQUENCE [LARGE SCALE GENOMIC DNA]</scope>
    <source>
        <strain evidence="6 7">LMG 27802</strain>
    </source>
</reference>
<evidence type="ECO:0000256" key="3">
    <source>
        <dbReference type="ARBA" id="ARBA00023125"/>
    </source>
</evidence>
<evidence type="ECO:0000256" key="1">
    <source>
        <dbReference type="ARBA" id="ARBA00009437"/>
    </source>
</evidence>
<dbReference type="GO" id="GO:0006351">
    <property type="term" value="P:DNA-templated transcription"/>
    <property type="evidence" value="ECO:0007669"/>
    <property type="project" value="TreeGrafter"/>
</dbReference>
<dbReference type="InterPro" id="IPR005119">
    <property type="entry name" value="LysR_subst-bd"/>
</dbReference>